<dbReference type="Pfam" id="PF13538">
    <property type="entry name" value="UvrD_C_2"/>
    <property type="match status" value="1"/>
</dbReference>
<proteinExistence type="predicted"/>
<dbReference type="GO" id="GO:0003677">
    <property type="term" value="F:DNA binding"/>
    <property type="evidence" value="ECO:0007669"/>
    <property type="project" value="InterPro"/>
</dbReference>
<reference evidence="2 3" key="1">
    <citation type="journal article" date="2020" name="Arch. Microbiol.">
        <title>The genome sequence of the giant phototrophic gammaproteobacterium Thiospirillum jenense gives insight into its physiological properties and phylogenetic relationships.</title>
        <authorList>
            <person name="Imhoff J.F."/>
            <person name="Meyer T.E."/>
            <person name="Kyndt J.A."/>
        </authorList>
    </citation>
    <scope>NUCLEOTIDE SEQUENCE [LARGE SCALE GENOMIC DNA]</scope>
    <source>
        <strain evidence="2 3">DSM 216</strain>
    </source>
</reference>
<dbReference type="InterPro" id="IPR027417">
    <property type="entry name" value="P-loop_NTPase"/>
</dbReference>
<gene>
    <name evidence="2" type="ORF">HUK38_10410</name>
</gene>
<dbReference type="AlphaFoldDB" id="A0A839HI54"/>
<dbReference type="GO" id="GO:0043138">
    <property type="term" value="F:3'-5' DNA helicase activity"/>
    <property type="evidence" value="ECO:0007669"/>
    <property type="project" value="TreeGrafter"/>
</dbReference>
<accession>A0A839HI54</accession>
<dbReference type="GO" id="GO:0000725">
    <property type="term" value="P:recombinational repair"/>
    <property type="evidence" value="ECO:0007669"/>
    <property type="project" value="TreeGrafter"/>
</dbReference>
<dbReference type="Gene3D" id="3.40.50.300">
    <property type="entry name" value="P-loop containing nucleotide triphosphate hydrolases"/>
    <property type="match status" value="3"/>
</dbReference>
<evidence type="ECO:0000313" key="2">
    <source>
        <dbReference type="EMBL" id="MBB1126638.1"/>
    </source>
</evidence>
<organism evidence="2 3">
    <name type="scientific">Thiospirillum jenense</name>
    <dbReference type="NCBI Taxonomy" id="1653858"/>
    <lineage>
        <taxon>Bacteria</taxon>
        <taxon>Pseudomonadati</taxon>
        <taxon>Pseudomonadota</taxon>
        <taxon>Gammaproteobacteria</taxon>
        <taxon>Chromatiales</taxon>
        <taxon>Chromatiaceae</taxon>
        <taxon>Thiospirillum</taxon>
    </lineage>
</organism>
<dbReference type="GO" id="GO:0005829">
    <property type="term" value="C:cytosol"/>
    <property type="evidence" value="ECO:0007669"/>
    <property type="project" value="TreeGrafter"/>
</dbReference>
<dbReference type="PANTHER" id="PTHR11070:SF17">
    <property type="entry name" value="DNA HELICASE IV"/>
    <property type="match status" value="1"/>
</dbReference>
<dbReference type="EMBL" id="JABVCQ010000022">
    <property type="protein sequence ID" value="MBB1126638.1"/>
    <property type="molecule type" value="Genomic_DNA"/>
</dbReference>
<dbReference type="SUPFAM" id="SSF52540">
    <property type="entry name" value="P-loop containing nucleoside triphosphate hydrolases"/>
    <property type="match status" value="1"/>
</dbReference>
<keyword evidence="2" id="KW-0067">ATP-binding</keyword>
<keyword evidence="3" id="KW-1185">Reference proteome</keyword>
<evidence type="ECO:0000259" key="1">
    <source>
        <dbReference type="Pfam" id="PF13538"/>
    </source>
</evidence>
<evidence type="ECO:0000313" key="3">
    <source>
        <dbReference type="Proteomes" id="UP000548632"/>
    </source>
</evidence>
<name>A0A839HI54_9GAMM</name>
<dbReference type="InterPro" id="IPR027785">
    <property type="entry name" value="UvrD-like_helicase_C"/>
</dbReference>
<dbReference type="InterPro" id="IPR000212">
    <property type="entry name" value="DNA_helicase_UvrD/REP"/>
</dbReference>
<keyword evidence="2" id="KW-0547">Nucleotide-binding</keyword>
<dbReference type="Proteomes" id="UP000548632">
    <property type="component" value="Unassembled WGS sequence"/>
</dbReference>
<dbReference type="PANTHER" id="PTHR11070">
    <property type="entry name" value="UVRD / RECB / PCRA DNA HELICASE FAMILY MEMBER"/>
    <property type="match status" value="1"/>
</dbReference>
<comment type="caution">
    <text evidence="2">The sequence shown here is derived from an EMBL/GenBank/DDBJ whole genome shotgun (WGS) entry which is preliminary data.</text>
</comment>
<protein>
    <submittedName>
        <fullName evidence="2">ATP-binding domain-containing protein</fullName>
    </submittedName>
</protein>
<feature type="domain" description="UvrD-like helicase C-terminal" evidence="1">
    <location>
        <begin position="831"/>
        <end position="880"/>
    </location>
</feature>
<dbReference type="GO" id="GO:0005524">
    <property type="term" value="F:ATP binding"/>
    <property type="evidence" value="ECO:0007669"/>
    <property type="project" value="UniProtKB-KW"/>
</dbReference>
<sequence>MDLHTKTTHALKQVATESLTVFKTIADSCQDKLKQSRSSDYETAFVHNNTLTNSNAVNNLANISAVNQANYSCLADKPVFARVTGVNENGERKTYYICRGVPPFVKDSNCASYQSPIGRLASLAVGDEHDVGNNTLEIIEKFIFDPVLENKNWDSKNTKAYGENFGERGCYTVESLRKLIESSKSLEDKAIEDIERLSDEDQLRQNIFEGVRRSIIDKMELRDQPILDQYQDEIFRLPLDERLLILGSPGTGKTTTLIRRLSQKVDEEYLDEDEKTIVDSVKTEIPYAQNWLMFTPTELLKQYLKEAFNRERVPAPDTHVKTWDNYRSDLARNKFNILKTSSFNGDGYVLKESVAILTDTALDNLIGWFEDFYEWQRVTVFDELYLSAEKLANSSDKKVAGVGQRLLSTLKSVKHQMSPNSWVTVVLEGQLIQKHLDDIRKDINKKIINVVAELQFHNGNFLNELAVFIDSLKHLSSSDDQDDSDDQDIDEEELQQSANVQKQAFNDYKKAVKAQAKALVSQSPLRKESRNAKIIQWLGNRGLSEKTYQVVGNNLIIQSSARRFLNPILSNIAKKYHAFRRQRQQEGKWYFKSGFNSTDLHSLELDVILLTIFKSAHQFFIRQRDFNIDKHIDRTAFSYLKKMRDIYRHQVFVDEATDFSPIQLACMAHLSSPQIQSFFACGDFNQRLTTWGTQSEDEMHWIFSNTNRKIDIKKIKIAYRHSSQLNQLARSIVLAFDGKDQDVVLPKDVNNDCVSPVLLENTINNSVIKWLASRIQEIEKLVKKLPSIAVLVCDEQEVETVARDLNSVLEEVNIRAIACPKGQTRGQDTDVRVFDVQYIKGLEFEAVFFVGIDRLASLQSKLFDKYLYVGTTRAATYLGITCDHLLPKSLTALRHLFISNWTDI</sequence>